<evidence type="ECO:0000259" key="3">
    <source>
        <dbReference type="PROSITE" id="PS50011"/>
    </source>
</evidence>
<dbReference type="SMART" id="SM00220">
    <property type="entry name" value="S_TKc"/>
    <property type="match status" value="1"/>
</dbReference>
<evidence type="ECO:0000256" key="2">
    <source>
        <dbReference type="SAM" id="MobiDB-lite"/>
    </source>
</evidence>
<dbReference type="STRING" id="1391915.U7Q2P7"/>
<dbReference type="EMBL" id="KI440843">
    <property type="protein sequence ID" value="ERT01427.1"/>
    <property type="molecule type" value="Genomic_DNA"/>
</dbReference>
<accession>U7Q2P7</accession>
<dbReference type="AlphaFoldDB" id="U7Q2P7"/>
<dbReference type="Pfam" id="PF00069">
    <property type="entry name" value="Pkinase"/>
    <property type="match status" value="1"/>
</dbReference>
<reference evidence="5" key="1">
    <citation type="journal article" date="2014" name="Genome Announc.">
        <title>Genome sequence of the pathogenic fungus Sporothrix schenckii (ATCC 58251).</title>
        <authorList>
            <person name="Cuomo C.A."/>
            <person name="Rodriguez-Del Valle N."/>
            <person name="Perez-Sanchez L."/>
            <person name="Abouelleil A."/>
            <person name="Goldberg J."/>
            <person name="Young S."/>
            <person name="Zeng Q."/>
            <person name="Birren B.W."/>
        </authorList>
    </citation>
    <scope>NUCLEOTIDE SEQUENCE [LARGE SCALE GENOMIC DNA]</scope>
    <source>
        <strain evidence="5">ATCC 58251 / de Perez 2211183</strain>
    </source>
</reference>
<dbReference type="PROSITE" id="PS50011">
    <property type="entry name" value="PROTEIN_KINASE_DOM"/>
    <property type="match status" value="1"/>
</dbReference>
<sequence length="819" mass="89543">MDAPGWNIRPGAGAARDAAAAGAASAYTGPLTALQDLADALPGFTARLRSKEQLDALQRTLLQDGGSVEQIGMSTEQLQLRVSERVGEGTFCVVFRGTILSDARTKNNGRAVAIKFELRKNDSTQLRNEFRMYKKLDGCPGIPRIYTFGEMDLHKVLVMDLLGPSLETLFQDCGRRFSIKTVAMLAKQMITRIQTLHEHDLIYRDIKPENFLMGLPGTDAADSVHLIDYGMAKVYREPDTNMHIPSGESQSLSGTARYMSINAHCRRHQSRRDDLEALGHVFLYFARGNLPWQGVKAPQNDTRHDIMCEKKQATSIDDLCRGLPPQFSEYLAHTRGMEFEQDPNYDYLRGLFTRVLEDQHAANDNVFDWVKIKHRDDELATAKKPELSDTCSPAATPIVMPVETPSHVVKVAEEPQQKAAEPSEPLERPVTPQHPVPSSSTGAGGYRSMIVVPPPASPPVGKRRRSEFTSDLKLPQRSIRSKKTGYAFYDSESQHTLATLYRDVVARRYNFHRAIKQGRPGISSVASAAAAAAAALAVRHTTTPGIYSRPVAPLRAMGGASVLAPTFTEMLDTTLGKVISELEDISDKLLQDGDYSGAARVHEWLEDVSAATKEEIRRLHQEQEREQQRRQETDKAAESRSNTPLQGPASMAVPDTSTVPPQKQTLVPLAVFDPADPLEVDDGEDDDGDTAFDENTLLTQFLQRPGSSAFPRRMVTRRVPAVAPSSARLPTATSPAPDSSAARPYSRGSPAASVRSSMGHLSLGIDADIIAVGDNNADEGSGDKIDADDSGSNEILELVYRTASGTRKVVRVAGEGGPK</sequence>
<keyword evidence="5" id="KW-1185">Reference proteome</keyword>
<keyword evidence="4" id="KW-0808">Transferase</keyword>
<dbReference type="GO" id="GO:0005524">
    <property type="term" value="F:ATP binding"/>
    <property type="evidence" value="ECO:0007669"/>
    <property type="project" value="InterPro"/>
</dbReference>
<proteinExistence type="predicted"/>
<feature type="domain" description="Protein kinase" evidence="3">
    <location>
        <begin position="80"/>
        <end position="363"/>
    </location>
</feature>
<keyword evidence="4" id="KW-0418">Kinase</keyword>
<dbReference type="HOGENOM" id="CLU_014698_0_0_1"/>
<dbReference type="InterPro" id="IPR000719">
    <property type="entry name" value="Prot_kinase_dom"/>
</dbReference>
<name>U7Q2P7_SPOS1</name>
<dbReference type="OrthoDB" id="5241395at2759"/>
<dbReference type="PROSITE" id="PS00108">
    <property type="entry name" value="PROTEIN_KINASE_ST"/>
    <property type="match status" value="1"/>
</dbReference>
<feature type="region of interest" description="Disordered" evidence="2">
    <location>
        <begin position="720"/>
        <end position="755"/>
    </location>
</feature>
<dbReference type="FunFam" id="1.10.510.10:FF:001123">
    <property type="entry name" value="CK1/CK1/CK1-D protein kinase"/>
    <property type="match status" value="1"/>
</dbReference>
<feature type="region of interest" description="Disordered" evidence="2">
    <location>
        <begin position="620"/>
        <end position="661"/>
    </location>
</feature>
<dbReference type="Proteomes" id="UP000018087">
    <property type="component" value="Unassembled WGS sequence"/>
</dbReference>
<dbReference type="Gene3D" id="1.10.510.10">
    <property type="entry name" value="Transferase(Phosphotransferase) domain 1"/>
    <property type="match status" value="1"/>
</dbReference>
<evidence type="ECO:0000256" key="1">
    <source>
        <dbReference type="ARBA" id="ARBA00012513"/>
    </source>
</evidence>
<dbReference type="InterPro" id="IPR050235">
    <property type="entry name" value="CK1_Ser-Thr_kinase"/>
</dbReference>
<dbReference type="eggNOG" id="KOG1165">
    <property type="taxonomic scope" value="Eukaryota"/>
</dbReference>
<feature type="compositionally biased region" description="Low complexity" evidence="2">
    <location>
        <begin position="730"/>
        <end position="747"/>
    </location>
</feature>
<evidence type="ECO:0000313" key="4">
    <source>
        <dbReference type="EMBL" id="ERT01427.1"/>
    </source>
</evidence>
<organism evidence="4 5">
    <name type="scientific">Sporothrix schenckii (strain ATCC 58251 / de Perez 2211183)</name>
    <name type="common">Rose-picker's disease fungus</name>
    <dbReference type="NCBI Taxonomy" id="1391915"/>
    <lineage>
        <taxon>Eukaryota</taxon>
        <taxon>Fungi</taxon>
        <taxon>Dikarya</taxon>
        <taxon>Ascomycota</taxon>
        <taxon>Pezizomycotina</taxon>
        <taxon>Sordariomycetes</taxon>
        <taxon>Sordariomycetidae</taxon>
        <taxon>Ophiostomatales</taxon>
        <taxon>Ophiostomataceae</taxon>
        <taxon>Sporothrix</taxon>
    </lineage>
</organism>
<dbReference type="GO" id="GO:0004674">
    <property type="term" value="F:protein serine/threonine kinase activity"/>
    <property type="evidence" value="ECO:0007669"/>
    <property type="project" value="UniProtKB-EC"/>
</dbReference>
<dbReference type="SUPFAM" id="SSF56112">
    <property type="entry name" value="Protein kinase-like (PK-like)"/>
    <property type="match status" value="1"/>
</dbReference>
<dbReference type="InterPro" id="IPR011009">
    <property type="entry name" value="Kinase-like_dom_sf"/>
</dbReference>
<feature type="compositionally biased region" description="Basic and acidic residues" evidence="2">
    <location>
        <begin position="620"/>
        <end position="638"/>
    </location>
</feature>
<gene>
    <name evidence="4" type="ORF">HMPREF1624_02674</name>
</gene>
<protein>
    <recommendedName>
        <fullName evidence="1">non-specific serine/threonine protein kinase</fullName>
        <ecNumber evidence="1">2.7.11.1</ecNumber>
    </recommendedName>
</protein>
<feature type="region of interest" description="Disordered" evidence="2">
    <location>
        <begin position="413"/>
        <end position="446"/>
    </location>
</feature>
<dbReference type="InterPro" id="IPR008271">
    <property type="entry name" value="Ser/Thr_kinase_AS"/>
</dbReference>
<dbReference type="EC" id="2.7.11.1" evidence="1"/>
<evidence type="ECO:0000313" key="5">
    <source>
        <dbReference type="Proteomes" id="UP000018087"/>
    </source>
</evidence>
<dbReference type="PANTHER" id="PTHR11909">
    <property type="entry name" value="CASEIN KINASE-RELATED"/>
    <property type="match status" value="1"/>
</dbReference>